<feature type="domain" description="RNase H type-1" evidence="1">
    <location>
        <begin position="30"/>
        <end position="77"/>
    </location>
</feature>
<organism evidence="2 3">
    <name type="scientific">Senna tora</name>
    <dbReference type="NCBI Taxonomy" id="362788"/>
    <lineage>
        <taxon>Eukaryota</taxon>
        <taxon>Viridiplantae</taxon>
        <taxon>Streptophyta</taxon>
        <taxon>Embryophyta</taxon>
        <taxon>Tracheophyta</taxon>
        <taxon>Spermatophyta</taxon>
        <taxon>Magnoliopsida</taxon>
        <taxon>eudicotyledons</taxon>
        <taxon>Gunneridae</taxon>
        <taxon>Pentapetalae</taxon>
        <taxon>rosids</taxon>
        <taxon>fabids</taxon>
        <taxon>Fabales</taxon>
        <taxon>Fabaceae</taxon>
        <taxon>Caesalpinioideae</taxon>
        <taxon>Cassia clade</taxon>
        <taxon>Senna</taxon>
    </lineage>
</organism>
<protein>
    <recommendedName>
        <fullName evidence="1">RNase H type-1 domain-containing protein</fullName>
    </recommendedName>
</protein>
<evidence type="ECO:0000313" key="3">
    <source>
        <dbReference type="Proteomes" id="UP000634136"/>
    </source>
</evidence>
<reference evidence="2" key="1">
    <citation type="submission" date="2020-09" db="EMBL/GenBank/DDBJ databases">
        <title>Genome-Enabled Discovery of Anthraquinone Biosynthesis in Senna tora.</title>
        <authorList>
            <person name="Kang S.-H."/>
            <person name="Pandey R.P."/>
            <person name="Lee C.-M."/>
            <person name="Sim J.-S."/>
            <person name="Jeong J.-T."/>
            <person name="Choi B.-S."/>
            <person name="Jung M."/>
            <person name="Ginzburg D."/>
            <person name="Zhao K."/>
            <person name="Won S.Y."/>
            <person name="Oh T.-J."/>
            <person name="Yu Y."/>
            <person name="Kim N.-H."/>
            <person name="Lee O.R."/>
            <person name="Lee T.-H."/>
            <person name="Bashyal P."/>
            <person name="Kim T.-S."/>
            <person name="Lee W.-H."/>
            <person name="Kawkins C."/>
            <person name="Kim C.-K."/>
            <person name="Kim J.S."/>
            <person name="Ahn B.O."/>
            <person name="Rhee S.Y."/>
            <person name="Sohng J.K."/>
        </authorList>
    </citation>
    <scope>NUCLEOTIDE SEQUENCE</scope>
    <source>
        <tissue evidence="2">Leaf</tissue>
    </source>
</reference>
<evidence type="ECO:0000259" key="1">
    <source>
        <dbReference type="Pfam" id="PF13456"/>
    </source>
</evidence>
<proteinExistence type="predicted"/>
<gene>
    <name evidence="2" type="ORF">G2W53_000696</name>
</gene>
<dbReference type="OrthoDB" id="1749524at2759"/>
<name>A0A835CHY3_9FABA</name>
<dbReference type="GO" id="GO:0003676">
    <property type="term" value="F:nucleic acid binding"/>
    <property type="evidence" value="ECO:0007669"/>
    <property type="project" value="InterPro"/>
</dbReference>
<dbReference type="AlphaFoldDB" id="A0A835CHY3"/>
<evidence type="ECO:0000313" key="2">
    <source>
        <dbReference type="EMBL" id="KAF7843791.1"/>
    </source>
</evidence>
<sequence length="81" mass="9072">MTKMPLSLPCLRLVSALTLFHCLFLARRWGIGCVLRNDRGQVLATMARRVLDGAAVEILEASAMLYGVEFARDRSCPHRLI</sequence>
<dbReference type="GO" id="GO:0004523">
    <property type="term" value="F:RNA-DNA hybrid ribonuclease activity"/>
    <property type="evidence" value="ECO:0007669"/>
    <property type="project" value="InterPro"/>
</dbReference>
<dbReference type="InterPro" id="IPR002156">
    <property type="entry name" value="RNaseH_domain"/>
</dbReference>
<dbReference type="EMBL" id="JAAIUW010000001">
    <property type="protein sequence ID" value="KAF7843791.1"/>
    <property type="molecule type" value="Genomic_DNA"/>
</dbReference>
<dbReference type="Proteomes" id="UP000634136">
    <property type="component" value="Unassembled WGS sequence"/>
</dbReference>
<dbReference type="Pfam" id="PF13456">
    <property type="entry name" value="RVT_3"/>
    <property type="match status" value="1"/>
</dbReference>
<accession>A0A835CHY3</accession>
<keyword evidence="3" id="KW-1185">Reference proteome</keyword>
<comment type="caution">
    <text evidence="2">The sequence shown here is derived from an EMBL/GenBank/DDBJ whole genome shotgun (WGS) entry which is preliminary data.</text>
</comment>